<dbReference type="EMBL" id="JAGQLJ010000021">
    <property type="protein sequence ID" value="MCA9380848.1"/>
    <property type="molecule type" value="Genomic_DNA"/>
</dbReference>
<dbReference type="Proteomes" id="UP000775877">
    <property type="component" value="Unassembled WGS sequence"/>
</dbReference>
<name>A0A955IF03_9BACT</name>
<reference evidence="1" key="1">
    <citation type="submission" date="2020-04" db="EMBL/GenBank/DDBJ databases">
        <authorList>
            <person name="Zhang T."/>
        </authorList>
    </citation>
    <scope>NUCLEOTIDE SEQUENCE</scope>
    <source>
        <strain evidence="1">HKST-UBA13</strain>
    </source>
</reference>
<accession>A0A955IF03</accession>
<sequence>MESERYDDTENWIEVDIKGTSSLDATRYEVIKVPVNDIAYIRQEFIEDNNELLIENEDDSFTFQQRPSAKFFIGQLLDDLESIQSSTDISQIDLEAIEKTIFQASRALTNFSIKCNESLMNAPRMPYDSPLRVLGGLMAHDMVNHSVNDLVYTMTYLSFGLSNGSDDLEGMKNVVQIYTDRIKRHWSSLGKFFISFQDLLEGRSVTAKDLMDTFPQVQDPDLFTYKDVVFSDGGDGSNIEIKSLYEFADLRTILLNAMEAKARKNLYPPKDFKNIKSFETSPIVVDFVDNEQNRVFTVTDNTPITIDENGNNSVDWFATEQERDNYIDAKDDRKLPPSKESLTEVYNSTEKTYVGKSSKGGLGLVVRNLKVIKGSFNLTSNLEEGTKSVVLTFPKTTPSSNPSPQV</sequence>
<evidence type="ECO:0000313" key="1">
    <source>
        <dbReference type="EMBL" id="MCA9380848.1"/>
    </source>
</evidence>
<comment type="caution">
    <text evidence="1">The sequence shown here is derived from an EMBL/GenBank/DDBJ whole genome shotgun (WGS) entry which is preliminary data.</text>
</comment>
<evidence type="ECO:0000313" key="2">
    <source>
        <dbReference type="Proteomes" id="UP000775877"/>
    </source>
</evidence>
<protein>
    <submittedName>
        <fullName evidence="1">Uncharacterized protein</fullName>
    </submittedName>
</protein>
<reference evidence="1" key="2">
    <citation type="journal article" date="2021" name="Microbiome">
        <title>Successional dynamics and alternative stable states in a saline activated sludge microbial community over 9 years.</title>
        <authorList>
            <person name="Wang Y."/>
            <person name="Ye J."/>
            <person name="Ju F."/>
            <person name="Liu L."/>
            <person name="Boyd J.A."/>
            <person name="Deng Y."/>
            <person name="Parks D.H."/>
            <person name="Jiang X."/>
            <person name="Yin X."/>
            <person name="Woodcroft B.J."/>
            <person name="Tyson G.W."/>
            <person name="Hugenholtz P."/>
            <person name="Polz M.F."/>
            <person name="Zhang T."/>
        </authorList>
    </citation>
    <scope>NUCLEOTIDE SEQUENCE</scope>
    <source>
        <strain evidence="1">HKST-UBA13</strain>
    </source>
</reference>
<dbReference type="AlphaFoldDB" id="A0A955IF03"/>
<organism evidence="1 2">
    <name type="scientific">Candidatus Dojkabacteria bacterium</name>
    <dbReference type="NCBI Taxonomy" id="2099670"/>
    <lineage>
        <taxon>Bacteria</taxon>
        <taxon>Candidatus Dojkabacteria</taxon>
    </lineage>
</organism>
<gene>
    <name evidence="1" type="ORF">KC678_01145</name>
</gene>
<proteinExistence type="predicted"/>